<evidence type="ECO:0000313" key="3">
    <source>
        <dbReference type="Proteomes" id="UP000594260"/>
    </source>
</evidence>
<evidence type="ECO:0000256" key="1">
    <source>
        <dbReference type="SAM" id="MobiDB-lite"/>
    </source>
</evidence>
<feature type="region of interest" description="Disordered" evidence="1">
    <location>
        <begin position="179"/>
        <end position="254"/>
    </location>
</feature>
<dbReference type="InParanoid" id="A0A7M7JB82"/>
<proteinExistence type="predicted"/>
<dbReference type="GeneID" id="111245375"/>
<sequence length="547" mass="60412">MFSSRLLRTLDRRSKCMSRPPVLTVESNESVWRKTFVFQSFTVFAAPFTSVDNSSEVMSEQDTKARLAQELNKARKLLLAASVKPFWKEIPLEKRLDLARTLAKDENINYLAAQIQLAKPIANEIPPWDDDRDLHEWLELEAEAVRAERARHERAAAQATARLREAERRYEQYVISKQQEEAAVDAKSTQSRKSETTGNPRQDSSATCALRSSARIRRSLSKDDLSRKGCNTIGDNRKSTTGSPGLRRRPSFVADTSQSQIEIHMTCSNCRVNNEAIINTQDLAAIAQPLDDLALNNVVTSTPHVGQRVRERLFNENTVETAISRRRSSCVHFEDEKIIMLNKDRTFQIGTSEDGVEKENLNPHQIERHRRLAMDDVGDGPEEAVNRTVVKADSSRDSLTNKPADITTVVRKAKATIVKDRNLQKSDTRSAQTVGVKSAVPRIAQPRIGGPARSRLATAGPVAAIGQDRPPTRNPATGSTTSRIGFVKPVLPSKTSALPGATSNRRPFGSTGTRDVPSTGFTRSGPGAKPSKPATGPNRAPQIGKRS</sequence>
<feature type="region of interest" description="Disordered" evidence="1">
    <location>
        <begin position="460"/>
        <end position="547"/>
    </location>
</feature>
<dbReference type="OrthoDB" id="6530009at2759"/>
<dbReference type="RefSeq" id="XP_022649384.1">
    <property type="nucleotide sequence ID" value="XM_022793649.1"/>
</dbReference>
<dbReference type="Proteomes" id="UP000594260">
    <property type="component" value="Unplaced"/>
</dbReference>
<keyword evidence="3" id="KW-1185">Reference proteome</keyword>
<protein>
    <submittedName>
        <fullName evidence="2">Uncharacterized protein</fullName>
    </submittedName>
</protein>
<evidence type="ECO:0000313" key="2">
    <source>
        <dbReference type="EnsemblMetazoa" id="XP_022649384"/>
    </source>
</evidence>
<organism evidence="2 3">
    <name type="scientific">Varroa destructor</name>
    <name type="common">Honeybee mite</name>
    <dbReference type="NCBI Taxonomy" id="109461"/>
    <lineage>
        <taxon>Eukaryota</taxon>
        <taxon>Metazoa</taxon>
        <taxon>Ecdysozoa</taxon>
        <taxon>Arthropoda</taxon>
        <taxon>Chelicerata</taxon>
        <taxon>Arachnida</taxon>
        <taxon>Acari</taxon>
        <taxon>Parasitiformes</taxon>
        <taxon>Mesostigmata</taxon>
        <taxon>Gamasina</taxon>
        <taxon>Dermanyssoidea</taxon>
        <taxon>Varroidae</taxon>
        <taxon>Varroa</taxon>
    </lineage>
</organism>
<dbReference type="AlphaFoldDB" id="A0A7M7JB82"/>
<feature type="compositionally biased region" description="Polar residues" evidence="1">
    <location>
        <begin position="187"/>
        <end position="207"/>
    </location>
</feature>
<name>A0A7M7JB82_VARDE</name>
<feature type="compositionally biased region" description="Polar residues" evidence="1">
    <location>
        <begin position="493"/>
        <end position="513"/>
    </location>
</feature>
<dbReference type="KEGG" id="vde:111245375"/>
<dbReference type="EnsemblMetazoa" id="XM_022793649">
    <property type="protein sequence ID" value="XP_022649384"/>
    <property type="gene ID" value="LOC111245375"/>
</dbReference>
<feature type="compositionally biased region" description="Polar residues" evidence="1">
    <location>
        <begin position="474"/>
        <end position="483"/>
    </location>
</feature>
<reference evidence="2" key="1">
    <citation type="submission" date="2021-01" db="UniProtKB">
        <authorList>
            <consortium name="EnsemblMetazoa"/>
        </authorList>
    </citation>
    <scope>IDENTIFICATION</scope>
</reference>
<accession>A0A7M7JB82</accession>